<evidence type="ECO:0000256" key="4">
    <source>
        <dbReference type="ARBA" id="ARBA00023284"/>
    </source>
</evidence>
<keyword evidence="2" id="KW-0201">Cytochrome c-type biogenesis</keyword>
<evidence type="ECO:0000259" key="6">
    <source>
        <dbReference type="PROSITE" id="PS51352"/>
    </source>
</evidence>
<organism evidence="7 8">
    <name type="scientific">Mucilaginibacter myungsuensis</name>
    <dbReference type="NCBI Taxonomy" id="649104"/>
    <lineage>
        <taxon>Bacteria</taxon>
        <taxon>Pseudomonadati</taxon>
        <taxon>Bacteroidota</taxon>
        <taxon>Sphingobacteriia</taxon>
        <taxon>Sphingobacteriales</taxon>
        <taxon>Sphingobacteriaceae</taxon>
        <taxon>Mucilaginibacter</taxon>
    </lineage>
</organism>
<dbReference type="InterPro" id="IPR013766">
    <property type="entry name" value="Thioredoxin_domain"/>
</dbReference>
<evidence type="ECO:0000256" key="2">
    <source>
        <dbReference type="ARBA" id="ARBA00022748"/>
    </source>
</evidence>
<dbReference type="GO" id="GO:0016491">
    <property type="term" value="F:oxidoreductase activity"/>
    <property type="evidence" value="ECO:0007669"/>
    <property type="project" value="InterPro"/>
</dbReference>
<dbReference type="SUPFAM" id="SSF52833">
    <property type="entry name" value="Thioredoxin-like"/>
    <property type="match status" value="1"/>
</dbReference>
<dbReference type="InterPro" id="IPR036249">
    <property type="entry name" value="Thioredoxin-like_sf"/>
</dbReference>
<dbReference type="PANTHER" id="PTHR42852">
    <property type="entry name" value="THIOL:DISULFIDE INTERCHANGE PROTEIN DSBE"/>
    <property type="match status" value="1"/>
</dbReference>
<dbReference type="CDD" id="cd02966">
    <property type="entry name" value="TlpA_like_family"/>
    <property type="match status" value="1"/>
</dbReference>
<evidence type="ECO:0000256" key="5">
    <source>
        <dbReference type="SAM" id="SignalP"/>
    </source>
</evidence>
<proteinExistence type="predicted"/>
<evidence type="ECO:0000313" key="8">
    <source>
        <dbReference type="Proteomes" id="UP000622475"/>
    </source>
</evidence>
<accession>A0A929PY03</accession>
<dbReference type="RefSeq" id="WP_194112924.1">
    <property type="nucleotide sequence ID" value="NZ_JADFFL010000007.1"/>
</dbReference>
<dbReference type="Gene3D" id="3.40.30.10">
    <property type="entry name" value="Glutaredoxin"/>
    <property type="match status" value="1"/>
</dbReference>
<keyword evidence="5" id="KW-0732">Signal</keyword>
<dbReference type="GO" id="GO:0017004">
    <property type="term" value="P:cytochrome complex assembly"/>
    <property type="evidence" value="ECO:0007669"/>
    <property type="project" value="UniProtKB-KW"/>
</dbReference>
<feature type="chain" id="PRO_5037365805" evidence="5">
    <location>
        <begin position="28"/>
        <end position="574"/>
    </location>
</feature>
<dbReference type="PROSITE" id="PS51352">
    <property type="entry name" value="THIOREDOXIN_2"/>
    <property type="match status" value="1"/>
</dbReference>
<dbReference type="InterPro" id="IPR013740">
    <property type="entry name" value="Redoxin"/>
</dbReference>
<keyword evidence="3" id="KW-1015">Disulfide bond</keyword>
<dbReference type="GO" id="GO:0030313">
    <property type="term" value="C:cell envelope"/>
    <property type="evidence" value="ECO:0007669"/>
    <property type="project" value="UniProtKB-SubCell"/>
</dbReference>
<evidence type="ECO:0000256" key="3">
    <source>
        <dbReference type="ARBA" id="ARBA00023157"/>
    </source>
</evidence>
<evidence type="ECO:0000313" key="7">
    <source>
        <dbReference type="EMBL" id="MBE9663679.1"/>
    </source>
</evidence>
<dbReference type="Pfam" id="PF08534">
    <property type="entry name" value="Redoxin"/>
    <property type="match status" value="1"/>
</dbReference>
<evidence type="ECO:0000256" key="1">
    <source>
        <dbReference type="ARBA" id="ARBA00004196"/>
    </source>
</evidence>
<dbReference type="PANTHER" id="PTHR42852:SF6">
    <property type="entry name" value="THIOL:DISULFIDE INTERCHANGE PROTEIN DSBE"/>
    <property type="match status" value="1"/>
</dbReference>
<dbReference type="Proteomes" id="UP000622475">
    <property type="component" value="Unassembled WGS sequence"/>
</dbReference>
<feature type="domain" description="Thioredoxin" evidence="6">
    <location>
        <begin position="424"/>
        <end position="574"/>
    </location>
</feature>
<comment type="subcellular location">
    <subcellularLocation>
        <location evidence="1">Cell envelope</location>
    </subcellularLocation>
</comment>
<name>A0A929PY03_9SPHI</name>
<reference evidence="7" key="1">
    <citation type="submission" date="2020-10" db="EMBL/GenBank/DDBJ databases">
        <title>Mucilaginibacter mali sp. nov., isolated from rhizosphere soil of apple orchard.</title>
        <authorList>
            <person name="Lee J.-S."/>
            <person name="Kim H.S."/>
            <person name="Kim J.-S."/>
        </authorList>
    </citation>
    <scope>NUCLEOTIDE SEQUENCE</scope>
    <source>
        <strain evidence="7">KCTC 22746</strain>
    </source>
</reference>
<keyword evidence="8" id="KW-1185">Reference proteome</keyword>
<feature type="signal peptide" evidence="5">
    <location>
        <begin position="1"/>
        <end position="27"/>
    </location>
</feature>
<protein>
    <submittedName>
        <fullName evidence="7">Redoxin family protein</fullName>
    </submittedName>
</protein>
<comment type="caution">
    <text evidence="7">The sequence shown here is derived from an EMBL/GenBank/DDBJ whole genome shotgun (WGS) entry which is preliminary data.</text>
</comment>
<dbReference type="InterPro" id="IPR050553">
    <property type="entry name" value="Thioredoxin_ResA/DsbE_sf"/>
</dbReference>
<gene>
    <name evidence="7" type="ORF">IRJ16_17465</name>
</gene>
<keyword evidence="4" id="KW-0676">Redox-active center</keyword>
<dbReference type="AlphaFoldDB" id="A0A929PY03"/>
<dbReference type="EMBL" id="JADFFL010000007">
    <property type="protein sequence ID" value="MBE9663679.1"/>
    <property type="molecule type" value="Genomic_DNA"/>
</dbReference>
<sequence length="574" mass="65746">MLPAIKLFIKAALLSVCLLFIVQKSQAQTKDLTIKGNIKLTKQNDAEMDECFFWYVDILSAKPVIIPIRRDTLGNYKVSVPIESYQQFFFGKAMNNKGQVYYSTGMRWFSFFGKPGQTMTIDYKQEKHPFDLKFAGDFAKENQQYEDYDNALSGGTKNLYELSQNRKLTPAEVKEMALSSFKEKMSFNKKYFAKHPAPEFVKQQAYYDALYKTQSAAIEINNNSQNKVTEAMVADFYRSMMNTGRTYKDGPGKLISFNTDPNPSLKNAGAVGNDEYIDMLDSYYRMLDRAIEYDKTPTITYKALAAFALKRYKDISEQDRAVLNKILDDKEKLTADEEARRDKMERLYHRDFFIAAEDRKQLQSFLNIKDPVLRDIAATMMLSRRLSVDKLNTIEPLLDMYKAKVTNPYLKNKFLTAYNRELDILLASKIPAGAILNPADGFKGNDVLAQILQKYKGKVVYLDVWATWCVPCIAAMPASEKLRDKFKGQDVVFLYLCINSPEQIGWKNLISTKNIEGQHYFLDPTQSSAVGRALNIAFIPRYTLIDKEGNIVEKETTSPYDANTVNKISELIKK</sequence>